<comment type="similarity">
    <text evidence="1">Belongs to the glycosyl hydrolase 13 family.</text>
</comment>
<keyword evidence="3" id="KW-0378">Hydrolase</keyword>
<sequence length="865" mass="98679">MKNRFLYALLIPLFLGISCTKKELTREYFEDKNSKSGSPVEQKALLTYEPHFPSGSEELTFVVDLEQGNGALRGASEVFVHIGVITNKSTNDTDWKYVKNGWEVAVENTRLTPKEDSKFEFKLNPREFLQVPAGEVILKLAMVFKNASGDIVGRNADGSDIYLPFFESNKLNVRFLNPEMEPLSEPRPIIKISDVGQELLIDGVSSKKATLSLKINGDLITSVSNSETLQAKYKVEQAGNYEVILEANDGSETSSAVFYFVINSDVVVEALPIEAKEGVVLLNGGTSALITLYAPKKQNVYLIGDFNDWRPSSEYFMKKTPDGNFWWIRLDNLELNKEYGYQFKIDGNIAVADPYTEKILDPYNDQYISTATYPNLKSYPSGKTTGTVSVFNTKADDFSWTSGTFTRPQKNDLVIYELLVRDFHEKRNYEALIEKIGYFKDLGINAIELMPVNEFEGNSSWGYNPSFYFAADKYYGTKKALKEFIDVCHKNGIAVVIDMVLNHSFGESPMVKMYFDAINSKPNAQNIWFNQDATHPYNVGYDFNHESSDTRRFVKNVVKFWIEEYKIDGFRFDLSKGFTQKNTGSNVGEWSKYDASRIAIWKDYNNYIKSIAGNDFYVILEHFAEDSEEKELAAEGMMLWNNLNHNFSQASMGHINESSFDRAFHTSHGFASSENLVTYMESHDEERMMYRNLQYGKTSGSYNVKNLATALKRQEMAMAFLMAVPGPKMLWQFGELGYDIEIDRNGRTGEKPILWNYFGDTNRKALYNNFSKFIKMKTSNEVISRTNYITQHTGGAIKQIILTSATNKMVVYGNFDVTQQSATIDFPEQGEWINYLTKQRVNATYNYPVTLQPGEYYILSKKEMN</sequence>
<protein>
    <submittedName>
        <fullName evidence="3">Alpha-amylase family glycosyl hydrolase</fullName>
    </submittedName>
</protein>
<dbReference type="InterPro" id="IPR017853">
    <property type="entry name" value="GH"/>
</dbReference>
<reference evidence="4" key="1">
    <citation type="journal article" date="2019" name="Int. J. Syst. Evol. Microbiol.">
        <title>The Global Catalogue of Microorganisms (GCM) 10K type strain sequencing project: providing services to taxonomists for standard genome sequencing and annotation.</title>
        <authorList>
            <consortium name="The Broad Institute Genomics Platform"/>
            <consortium name="The Broad Institute Genome Sequencing Center for Infectious Disease"/>
            <person name="Wu L."/>
            <person name="Ma J."/>
        </authorList>
    </citation>
    <scope>NUCLEOTIDE SEQUENCE [LARGE SCALE GENOMIC DNA]</scope>
    <source>
        <strain evidence="4">CCUG 53762</strain>
    </source>
</reference>
<keyword evidence="4" id="KW-1185">Reference proteome</keyword>
<dbReference type="InterPro" id="IPR013783">
    <property type="entry name" value="Ig-like_fold"/>
</dbReference>
<dbReference type="Proteomes" id="UP001597118">
    <property type="component" value="Unassembled WGS sequence"/>
</dbReference>
<dbReference type="InterPro" id="IPR004193">
    <property type="entry name" value="Glyco_hydro_13_N"/>
</dbReference>
<dbReference type="PROSITE" id="PS51257">
    <property type="entry name" value="PROKAR_LIPOPROTEIN"/>
    <property type="match status" value="1"/>
</dbReference>
<dbReference type="Gene3D" id="2.60.40.10">
    <property type="entry name" value="Immunoglobulins"/>
    <property type="match status" value="1"/>
</dbReference>
<evidence type="ECO:0000256" key="1">
    <source>
        <dbReference type="ARBA" id="ARBA00008061"/>
    </source>
</evidence>
<organism evidence="3 4">
    <name type="scientific">Pseudopedobacter beijingensis</name>
    <dbReference type="NCBI Taxonomy" id="1207056"/>
    <lineage>
        <taxon>Bacteria</taxon>
        <taxon>Pseudomonadati</taxon>
        <taxon>Bacteroidota</taxon>
        <taxon>Sphingobacteriia</taxon>
        <taxon>Sphingobacteriales</taxon>
        <taxon>Sphingobacteriaceae</taxon>
        <taxon>Pseudopedobacter</taxon>
    </lineage>
</organism>
<dbReference type="SMART" id="SM00642">
    <property type="entry name" value="Aamy"/>
    <property type="match status" value="1"/>
</dbReference>
<dbReference type="SUPFAM" id="SSF81296">
    <property type="entry name" value="E set domains"/>
    <property type="match status" value="1"/>
</dbReference>
<dbReference type="InterPro" id="IPR006047">
    <property type="entry name" value="GH13_cat_dom"/>
</dbReference>
<evidence type="ECO:0000313" key="4">
    <source>
        <dbReference type="Proteomes" id="UP001597118"/>
    </source>
</evidence>
<feature type="domain" description="Glycosyl hydrolase family 13 catalytic" evidence="2">
    <location>
        <begin position="417"/>
        <end position="751"/>
    </location>
</feature>
<dbReference type="SUPFAM" id="SSF51445">
    <property type="entry name" value="(Trans)glycosidases"/>
    <property type="match status" value="1"/>
</dbReference>
<dbReference type="PANTHER" id="PTHR43002">
    <property type="entry name" value="GLYCOGEN DEBRANCHING ENZYME"/>
    <property type="match status" value="1"/>
</dbReference>
<comment type="caution">
    <text evidence="3">The sequence shown here is derived from an EMBL/GenBank/DDBJ whole genome shotgun (WGS) entry which is preliminary data.</text>
</comment>
<proteinExistence type="inferred from homology"/>
<evidence type="ECO:0000313" key="3">
    <source>
        <dbReference type="EMBL" id="MFD1628690.1"/>
    </source>
</evidence>
<gene>
    <name evidence="3" type="ORF">ACFSAH_02315</name>
</gene>
<dbReference type="Pfam" id="PF00128">
    <property type="entry name" value="Alpha-amylase"/>
    <property type="match status" value="2"/>
</dbReference>
<name>A0ABW4I7K8_9SPHI</name>
<accession>A0ABW4I7K8</accession>
<dbReference type="Gene3D" id="3.20.20.80">
    <property type="entry name" value="Glycosidases"/>
    <property type="match status" value="1"/>
</dbReference>
<dbReference type="RefSeq" id="WP_379661076.1">
    <property type="nucleotide sequence ID" value="NZ_JBHUDG010000003.1"/>
</dbReference>
<dbReference type="InterPro" id="IPR014756">
    <property type="entry name" value="Ig_E-set"/>
</dbReference>
<dbReference type="GO" id="GO:0016787">
    <property type="term" value="F:hydrolase activity"/>
    <property type="evidence" value="ECO:0007669"/>
    <property type="project" value="UniProtKB-KW"/>
</dbReference>
<evidence type="ECO:0000259" key="2">
    <source>
        <dbReference type="SMART" id="SM00642"/>
    </source>
</evidence>
<dbReference type="CDD" id="cd11350">
    <property type="entry name" value="AmyAc_4"/>
    <property type="match status" value="1"/>
</dbReference>
<dbReference type="EMBL" id="JBHUDG010000003">
    <property type="protein sequence ID" value="MFD1628690.1"/>
    <property type="molecule type" value="Genomic_DNA"/>
</dbReference>
<dbReference type="Pfam" id="PF02922">
    <property type="entry name" value="CBM_48"/>
    <property type="match status" value="1"/>
</dbReference>